<evidence type="ECO:0000256" key="3">
    <source>
        <dbReference type="ARBA" id="ARBA00022833"/>
    </source>
</evidence>
<evidence type="ECO:0000256" key="4">
    <source>
        <dbReference type="PROSITE-ProRule" id="PRU00175"/>
    </source>
</evidence>
<evidence type="ECO:0000313" key="7">
    <source>
        <dbReference type="EMBL" id="KAK3248750.1"/>
    </source>
</evidence>
<dbReference type="InterPro" id="IPR013083">
    <property type="entry name" value="Znf_RING/FYVE/PHD"/>
</dbReference>
<keyword evidence="2 4" id="KW-0863">Zinc-finger</keyword>
<dbReference type="Proteomes" id="UP001190700">
    <property type="component" value="Unassembled WGS sequence"/>
</dbReference>
<dbReference type="PROSITE" id="PS50089">
    <property type="entry name" value="ZF_RING_2"/>
    <property type="match status" value="1"/>
</dbReference>
<feature type="domain" description="RING-type" evidence="6">
    <location>
        <begin position="113"/>
        <end position="157"/>
    </location>
</feature>
<dbReference type="SUPFAM" id="SSF57850">
    <property type="entry name" value="RING/U-box"/>
    <property type="match status" value="1"/>
</dbReference>
<evidence type="ECO:0000256" key="1">
    <source>
        <dbReference type="ARBA" id="ARBA00022723"/>
    </source>
</evidence>
<evidence type="ECO:0000259" key="6">
    <source>
        <dbReference type="PROSITE" id="PS50089"/>
    </source>
</evidence>
<dbReference type="GO" id="GO:0005634">
    <property type="term" value="C:nucleus"/>
    <property type="evidence" value="ECO:0007669"/>
    <property type="project" value="TreeGrafter"/>
</dbReference>
<dbReference type="Gene3D" id="3.30.40.10">
    <property type="entry name" value="Zinc/RING finger domain, C3HC4 (zinc finger)"/>
    <property type="match status" value="1"/>
</dbReference>
<evidence type="ECO:0000313" key="8">
    <source>
        <dbReference type="Proteomes" id="UP001190700"/>
    </source>
</evidence>
<gene>
    <name evidence="7" type="ORF">CYMTET_41796</name>
</gene>
<name>A0AAE0C735_9CHLO</name>
<dbReference type="InterPro" id="IPR051834">
    <property type="entry name" value="RING_finger_E3_ligase"/>
</dbReference>
<dbReference type="GO" id="GO:0008270">
    <property type="term" value="F:zinc ion binding"/>
    <property type="evidence" value="ECO:0007669"/>
    <property type="project" value="UniProtKB-KW"/>
</dbReference>
<keyword evidence="3" id="KW-0862">Zinc</keyword>
<dbReference type="GO" id="GO:0061630">
    <property type="term" value="F:ubiquitin protein ligase activity"/>
    <property type="evidence" value="ECO:0007669"/>
    <property type="project" value="TreeGrafter"/>
</dbReference>
<dbReference type="InterPro" id="IPR001841">
    <property type="entry name" value="Znf_RING"/>
</dbReference>
<keyword evidence="8" id="KW-1185">Reference proteome</keyword>
<evidence type="ECO:0000256" key="2">
    <source>
        <dbReference type="ARBA" id="ARBA00022771"/>
    </source>
</evidence>
<keyword evidence="1" id="KW-0479">Metal-binding</keyword>
<dbReference type="PANTHER" id="PTHR45931:SF16">
    <property type="entry name" value="RING_U-BOX SUPERFAMILY PROTEIN"/>
    <property type="match status" value="1"/>
</dbReference>
<dbReference type="PANTHER" id="PTHR45931">
    <property type="entry name" value="SI:CH211-59O9.10"/>
    <property type="match status" value="1"/>
</dbReference>
<organism evidence="7 8">
    <name type="scientific">Cymbomonas tetramitiformis</name>
    <dbReference type="NCBI Taxonomy" id="36881"/>
    <lineage>
        <taxon>Eukaryota</taxon>
        <taxon>Viridiplantae</taxon>
        <taxon>Chlorophyta</taxon>
        <taxon>Pyramimonadophyceae</taxon>
        <taxon>Pyramimonadales</taxon>
        <taxon>Pyramimonadaceae</taxon>
        <taxon>Cymbomonas</taxon>
    </lineage>
</organism>
<feature type="region of interest" description="Disordered" evidence="5">
    <location>
        <begin position="29"/>
        <end position="49"/>
    </location>
</feature>
<comment type="caution">
    <text evidence="7">The sequence shown here is derived from an EMBL/GenBank/DDBJ whole genome shotgun (WGS) entry which is preliminary data.</text>
</comment>
<dbReference type="AlphaFoldDB" id="A0AAE0C735"/>
<reference evidence="7 8" key="1">
    <citation type="journal article" date="2015" name="Genome Biol. Evol.">
        <title>Comparative Genomics of a Bacterivorous Green Alga Reveals Evolutionary Causalities and Consequences of Phago-Mixotrophic Mode of Nutrition.</title>
        <authorList>
            <person name="Burns J.A."/>
            <person name="Paasch A."/>
            <person name="Narechania A."/>
            <person name="Kim E."/>
        </authorList>
    </citation>
    <scope>NUCLEOTIDE SEQUENCE [LARGE SCALE GENOMIC DNA]</scope>
    <source>
        <strain evidence="7 8">PLY_AMNH</strain>
    </source>
</reference>
<sequence length="247" mass="27981">MISALEEERIQRARLTAARRILERTAFPNYTQNNTRGHANPQNSARDTCYQSGLGLQHTQAVQQESVSAAFERTANQLLATQTAQKSGLSNLDFRRLQVVEFNPEENDAARECAICMVAFGGGTVRLKQLPCRGKHRFHPQCIKTWLERHQTCPLCREEVRAKPKAKAVAAAPLWSETRAHTELVRMMQLHGVRLMPVVMAHTFDEVGTLGPCLFGHYLCTVMTVRHKPVVMAHALVAERCWVKRWE</sequence>
<dbReference type="CDD" id="cd16454">
    <property type="entry name" value="RING-H2_PA-TM-RING"/>
    <property type="match status" value="1"/>
</dbReference>
<proteinExistence type="predicted"/>
<evidence type="ECO:0000256" key="5">
    <source>
        <dbReference type="SAM" id="MobiDB-lite"/>
    </source>
</evidence>
<dbReference type="EMBL" id="LGRX02027808">
    <property type="protein sequence ID" value="KAK3248750.1"/>
    <property type="molecule type" value="Genomic_DNA"/>
</dbReference>
<accession>A0AAE0C735</accession>
<protein>
    <recommendedName>
        <fullName evidence="6">RING-type domain-containing protein</fullName>
    </recommendedName>
</protein>
<dbReference type="GO" id="GO:0006511">
    <property type="term" value="P:ubiquitin-dependent protein catabolic process"/>
    <property type="evidence" value="ECO:0007669"/>
    <property type="project" value="TreeGrafter"/>
</dbReference>
<dbReference type="Pfam" id="PF13639">
    <property type="entry name" value="zf-RING_2"/>
    <property type="match status" value="1"/>
</dbReference>